<feature type="compositionally biased region" description="Polar residues" evidence="2">
    <location>
        <begin position="1291"/>
        <end position="1305"/>
    </location>
</feature>
<dbReference type="PROSITE" id="PS50966">
    <property type="entry name" value="ZF_SWIM"/>
    <property type="match status" value="1"/>
</dbReference>
<keyword evidence="5" id="KW-1185">Reference proteome</keyword>
<dbReference type="KEGG" id="dpa:109543353"/>
<dbReference type="EnsemblMetazoa" id="XM_019913031.1">
    <property type="protein sequence ID" value="XP_019768590.1"/>
    <property type="gene ID" value="LOC109543353"/>
</dbReference>
<feature type="region of interest" description="Disordered" evidence="2">
    <location>
        <begin position="930"/>
        <end position="1216"/>
    </location>
</feature>
<evidence type="ECO:0000256" key="1">
    <source>
        <dbReference type="PROSITE-ProRule" id="PRU00325"/>
    </source>
</evidence>
<keyword evidence="1" id="KW-0863">Zinc-finger</keyword>
<dbReference type="InterPro" id="IPR007527">
    <property type="entry name" value="Znf_SWIM"/>
</dbReference>
<evidence type="ECO:0000313" key="4">
    <source>
        <dbReference type="EnsemblMetazoa" id="XP_019768590.1"/>
    </source>
</evidence>
<dbReference type="PANTHER" id="PTHR35385">
    <property type="entry name" value="PROTEIN B, PUTATIVE-RELATED-RELATED"/>
    <property type="match status" value="1"/>
</dbReference>
<reference evidence="5" key="1">
    <citation type="journal article" date="2013" name="Genome Biol.">
        <title>Draft genome of the mountain pine beetle, Dendroctonus ponderosae Hopkins, a major forest pest.</title>
        <authorList>
            <person name="Keeling C.I."/>
            <person name="Yuen M.M."/>
            <person name="Liao N.Y."/>
            <person name="Docking T.R."/>
            <person name="Chan S.K."/>
            <person name="Taylor G.A."/>
            <person name="Palmquist D.L."/>
            <person name="Jackman S.D."/>
            <person name="Nguyen A."/>
            <person name="Li M."/>
            <person name="Henderson H."/>
            <person name="Janes J.K."/>
            <person name="Zhao Y."/>
            <person name="Pandoh P."/>
            <person name="Moore R."/>
            <person name="Sperling F.A."/>
            <person name="Huber D.P."/>
            <person name="Birol I."/>
            <person name="Jones S.J."/>
            <person name="Bohlmann J."/>
        </authorList>
    </citation>
    <scope>NUCLEOTIDE SEQUENCE</scope>
</reference>
<dbReference type="PANTHER" id="PTHR35385:SF2">
    <property type="entry name" value="PROTEIN B, PUTATIVE-RELATED"/>
    <property type="match status" value="1"/>
</dbReference>
<feature type="compositionally biased region" description="Basic and acidic residues" evidence="2">
    <location>
        <begin position="1044"/>
        <end position="1058"/>
    </location>
</feature>
<feature type="compositionally biased region" description="Polar residues" evidence="2">
    <location>
        <begin position="1033"/>
        <end position="1043"/>
    </location>
</feature>
<feature type="region of interest" description="Disordered" evidence="2">
    <location>
        <begin position="1263"/>
        <end position="1305"/>
    </location>
</feature>
<keyword evidence="1" id="KW-0862">Zinc</keyword>
<feature type="compositionally biased region" description="Basic residues" evidence="2">
    <location>
        <begin position="964"/>
        <end position="974"/>
    </location>
</feature>
<feature type="domain" description="SWIM-type" evidence="3">
    <location>
        <begin position="522"/>
        <end position="553"/>
    </location>
</feature>
<organism evidence="4 5">
    <name type="scientific">Dendroctonus ponderosae</name>
    <name type="common">Mountain pine beetle</name>
    <dbReference type="NCBI Taxonomy" id="77166"/>
    <lineage>
        <taxon>Eukaryota</taxon>
        <taxon>Metazoa</taxon>
        <taxon>Ecdysozoa</taxon>
        <taxon>Arthropoda</taxon>
        <taxon>Hexapoda</taxon>
        <taxon>Insecta</taxon>
        <taxon>Pterygota</taxon>
        <taxon>Neoptera</taxon>
        <taxon>Endopterygota</taxon>
        <taxon>Coleoptera</taxon>
        <taxon>Polyphaga</taxon>
        <taxon>Cucujiformia</taxon>
        <taxon>Curculionidae</taxon>
        <taxon>Scolytinae</taxon>
        <taxon>Dendroctonus</taxon>
    </lineage>
</organism>
<dbReference type="GO" id="GO:0008270">
    <property type="term" value="F:zinc ion binding"/>
    <property type="evidence" value="ECO:0007669"/>
    <property type="project" value="UniProtKB-KW"/>
</dbReference>
<evidence type="ECO:0000313" key="5">
    <source>
        <dbReference type="Proteomes" id="UP000019118"/>
    </source>
</evidence>
<feature type="compositionally biased region" description="Basic and acidic residues" evidence="2">
    <location>
        <begin position="1200"/>
        <end position="1216"/>
    </location>
</feature>
<protein>
    <recommendedName>
        <fullName evidence="3">SWIM-type domain-containing protein</fullName>
    </recommendedName>
</protein>
<feature type="compositionally biased region" description="Basic and acidic residues" evidence="2">
    <location>
        <begin position="939"/>
        <end position="962"/>
    </location>
</feature>
<proteinExistence type="predicted"/>
<accession>A0AAR5Q5Y4</accession>
<feature type="compositionally biased region" description="Basic residues" evidence="2">
    <location>
        <begin position="1155"/>
        <end position="1173"/>
    </location>
</feature>
<dbReference type="GeneID" id="109543353"/>
<dbReference type="Proteomes" id="UP000019118">
    <property type="component" value="Unassembled WGS sequence"/>
</dbReference>
<name>A0AAR5Q5Y4_DENPD</name>
<feature type="compositionally biased region" description="Basic residues" evidence="2">
    <location>
        <begin position="1082"/>
        <end position="1092"/>
    </location>
</feature>
<evidence type="ECO:0000256" key="2">
    <source>
        <dbReference type="SAM" id="MobiDB-lite"/>
    </source>
</evidence>
<evidence type="ECO:0000259" key="3">
    <source>
        <dbReference type="PROSITE" id="PS50966"/>
    </source>
</evidence>
<sequence length="1487" mass="169064">MEEPKTMLRKILPVDYPSVILSASSESQESGAVWGSIGLPIFTIEDAMVWIDLFERKNFTTYSSKENWTHDEKKSFFKRKFTCNQHATEESNGELTCEAYIEFTVKDRKENMTTLGCYLQDYPAQVTINFCHNHKIGMESAPPSDNLTAIFRAYFAKGHSPLTALFCHKCDLHSFYDADFYNVISRESVCPSINWCYQEYEKLFNQKYVEPSDNELIRKLKTSVENYNGKYAQKCAVLMDNPLVLSICTPLMKQVFNSGFADDRIIVRTLSSSKPGQKCPNLVLFLGSTPMGPFPFGMVFALTQNENVICDGIKTLFGTLGSVSYNPKLIIVDQYCLITDGLKNIFPLAEIMFNKIQILQSIWRSLRLAHDDCKEFHATYNAFLVALNSKSSKEFENNADKLNIYAETYSKMYDLVQIFQTCAKRNIDAGYELNVDYMDGGTLMLQDVCIKYANIFNILQVFDFVTENYVRHYERKLGKIVQGDSQGFFKTNFYASPDETANFTCRKIADCEFVVSSLNTDFFINSELNTCTCQVMEFGRSCIHQYLAENHLESVPESYNTLAIDSLHAFQTILSYKIHYYSNDVGGVSNEDSAAFKELGSIIRHRHNGNSNMNSPCRRLVDSQRTFKLEESLFCLETTDFEYQTCDVDLCKENSKQSEKSTSIQNLEKGKAAREIAEFLDFEHLITSNDIEDVSSKTSEALNSERNKITLQSSGTDCIFDEGLHLLEESHIETDPNSLIKRHKTNKDLEIDYNINTTYDLYKVFNNEKELKAASYKPSNKSSSKPKCYINKKKLNLKRVRNGFQYGPDGSSNVFSGELVKKLFHEVYSNNYQPEIREFTFEPIKNVIIPNGAINFDSPNKSTFDLTTDKEVLTLSDPELSFLLKNPQVNIFLNVENGSNHSANATPIISSLNESLQSSTIIDLTLGESSKRVTRSRRTQTDNKKSISSDKEQEKNEKESRPKQLAKSKSKARGKLGEEPVQNKISISENCNKSVSPDVPRANGPNRKERSKKKSKKSDKRRVKNKHPESKSDNNPSILSQDTASKEEVRELAKELRKPTVINKLEMSENCNTSIASTPPAKRPRKSNKKSSKLPSNNKIKRREDGNKYVQARDAANMKKAQKSVNGLKEPVPINKGIMHEKCDNPIVSNPPANKPRKIKNKSAKLHLSNKIKRSVECSKPVRSQGAVNVKRPRTAVGESQKESEKYHKQIDRKLDQLPLNKQADEPKKFQVTAKRPITRPREIIGKSENTFEGTINRYKLRSSLNNSSYQDDESSPPAKRPRERADQFKLHSNINNDIKSMSLSPNNYRKLEESSNFNDRETYPRRTQRKLTERLQVNSERRVSIKTNLNSSCDSLKNICRTSSTVIKKLRSRAKKTVSNGNLNTPCLGQNGTTLKVDKAGSTSLSEEPDISLNRRVLQVELETLIFDKDKFKNLKTGLALKSSCSRFSDDLLHIPNNGAVESMQNTTEEKNARKVKRISSTRKKC</sequence>
<keyword evidence="1" id="KW-0479">Metal-binding</keyword>
<feature type="compositionally biased region" description="Polar residues" evidence="2">
    <location>
        <begin position="983"/>
        <end position="995"/>
    </location>
</feature>
<reference evidence="4" key="2">
    <citation type="submission" date="2024-08" db="UniProtKB">
        <authorList>
            <consortium name="EnsemblMetazoa"/>
        </authorList>
    </citation>
    <scope>IDENTIFICATION</scope>
</reference>
<feature type="compositionally biased region" description="Basic residues" evidence="2">
    <location>
        <begin position="1009"/>
        <end position="1025"/>
    </location>
</feature>